<keyword evidence="2" id="KW-1185">Reference proteome</keyword>
<name>A0A225UIH2_9STRA</name>
<comment type="caution">
    <text evidence="1">The sequence shown here is derived from an EMBL/GenBank/DDBJ whole genome shotgun (WGS) entry which is preliminary data.</text>
</comment>
<gene>
    <name evidence="1" type="ORF">PHMEG_00037734</name>
</gene>
<evidence type="ECO:0000313" key="1">
    <source>
        <dbReference type="EMBL" id="OWY93017.1"/>
    </source>
</evidence>
<organism evidence="1 2">
    <name type="scientific">Phytophthora megakarya</name>
    <dbReference type="NCBI Taxonomy" id="4795"/>
    <lineage>
        <taxon>Eukaryota</taxon>
        <taxon>Sar</taxon>
        <taxon>Stramenopiles</taxon>
        <taxon>Oomycota</taxon>
        <taxon>Peronosporomycetes</taxon>
        <taxon>Peronosporales</taxon>
        <taxon>Peronosporaceae</taxon>
        <taxon>Phytophthora</taxon>
    </lineage>
</organism>
<reference evidence="2" key="1">
    <citation type="submission" date="2017-03" db="EMBL/GenBank/DDBJ databases">
        <title>Phytopthora megakarya and P. palmivora, two closely related causual agents of cacao black pod achieved similar genome size and gene model numbers by different mechanisms.</title>
        <authorList>
            <person name="Ali S."/>
            <person name="Shao J."/>
            <person name="Larry D.J."/>
            <person name="Kronmiller B."/>
            <person name="Shen D."/>
            <person name="Strem M.D."/>
            <person name="Melnick R.L."/>
            <person name="Guiltinan M.J."/>
            <person name="Tyler B.M."/>
            <person name="Meinhardt L.W."/>
            <person name="Bailey B.A."/>
        </authorList>
    </citation>
    <scope>NUCLEOTIDE SEQUENCE [LARGE SCALE GENOMIC DNA]</scope>
    <source>
        <strain evidence="2">zdho120</strain>
    </source>
</reference>
<sequence length="75" mass="8831">MAFVTNNYMKPGRRGARVLREIRRSLHSYSHRHISHAAVLTVQGNIYDKNKGKPISSARRWINFYAFIRPLMVFK</sequence>
<dbReference type="OrthoDB" id="115201at2759"/>
<protein>
    <submittedName>
        <fullName evidence="1">Uncharacterized protein</fullName>
    </submittedName>
</protein>
<dbReference type="Proteomes" id="UP000198211">
    <property type="component" value="Unassembled WGS sequence"/>
</dbReference>
<evidence type="ECO:0000313" key="2">
    <source>
        <dbReference type="Proteomes" id="UP000198211"/>
    </source>
</evidence>
<dbReference type="AlphaFoldDB" id="A0A225UIH2"/>
<accession>A0A225UIH2</accession>
<proteinExistence type="predicted"/>
<dbReference type="EMBL" id="NBNE01016849">
    <property type="protein sequence ID" value="OWY93017.1"/>
    <property type="molecule type" value="Genomic_DNA"/>
</dbReference>